<dbReference type="EMBL" id="JAAALK010000079">
    <property type="protein sequence ID" value="KAG8097764.1"/>
    <property type="molecule type" value="Genomic_DNA"/>
</dbReference>
<dbReference type="Proteomes" id="UP000729402">
    <property type="component" value="Unassembled WGS sequence"/>
</dbReference>
<evidence type="ECO:0000313" key="2">
    <source>
        <dbReference type="EMBL" id="KAG8097764.1"/>
    </source>
</evidence>
<feature type="compositionally biased region" description="Low complexity" evidence="1">
    <location>
        <begin position="22"/>
        <end position="32"/>
    </location>
</feature>
<sequence length="74" mass="8244">MGLWEASDTHRRGQCHRMAQVPDETSAAAEPASPTPGQPRQAQCWPSGIRRCTDATWRPHPPHVDLPHVPHFTS</sequence>
<protein>
    <submittedName>
        <fullName evidence="2">Uncharacterized protein</fullName>
    </submittedName>
</protein>
<name>A0A8J5WYC5_ZIZPA</name>
<comment type="caution">
    <text evidence="2">The sequence shown here is derived from an EMBL/GenBank/DDBJ whole genome shotgun (WGS) entry which is preliminary data.</text>
</comment>
<reference evidence="2" key="1">
    <citation type="journal article" date="2021" name="bioRxiv">
        <title>Whole Genome Assembly and Annotation of Northern Wild Rice, Zizania palustris L., Supports a Whole Genome Duplication in the Zizania Genus.</title>
        <authorList>
            <person name="Haas M."/>
            <person name="Kono T."/>
            <person name="Macchietto M."/>
            <person name="Millas R."/>
            <person name="McGilp L."/>
            <person name="Shao M."/>
            <person name="Duquette J."/>
            <person name="Hirsch C.N."/>
            <person name="Kimball J."/>
        </authorList>
    </citation>
    <scope>NUCLEOTIDE SEQUENCE</scope>
    <source>
        <tissue evidence="2">Fresh leaf tissue</tissue>
    </source>
</reference>
<feature type="region of interest" description="Disordered" evidence="1">
    <location>
        <begin position="1"/>
        <end position="46"/>
    </location>
</feature>
<evidence type="ECO:0000256" key="1">
    <source>
        <dbReference type="SAM" id="MobiDB-lite"/>
    </source>
</evidence>
<proteinExistence type="predicted"/>
<gene>
    <name evidence="2" type="ORF">GUJ93_ZPchr0013g35393</name>
</gene>
<evidence type="ECO:0000313" key="3">
    <source>
        <dbReference type="Proteomes" id="UP000729402"/>
    </source>
</evidence>
<keyword evidence="3" id="KW-1185">Reference proteome</keyword>
<organism evidence="2 3">
    <name type="scientific">Zizania palustris</name>
    <name type="common">Northern wild rice</name>
    <dbReference type="NCBI Taxonomy" id="103762"/>
    <lineage>
        <taxon>Eukaryota</taxon>
        <taxon>Viridiplantae</taxon>
        <taxon>Streptophyta</taxon>
        <taxon>Embryophyta</taxon>
        <taxon>Tracheophyta</taxon>
        <taxon>Spermatophyta</taxon>
        <taxon>Magnoliopsida</taxon>
        <taxon>Liliopsida</taxon>
        <taxon>Poales</taxon>
        <taxon>Poaceae</taxon>
        <taxon>BOP clade</taxon>
        <taxon>Oryzoideae</taxon>
        <taxon>Oryzeae</taxon>
        <taxon>Zizaniinae</taxon>
        <taxon>Zizania</taxon>
    </lineage>
</organism>
<accession>A0A8J5WYC5</accession>
<dbReference type="AlphaFoldDB" id="A0A8J5WYC5"/>
<reference evidence="2" key="2">
    <citation type="submission" date="2021-02" db="EMBL/GenBank/DDBJ databases">
        <authorList>
            <person name="Kimball J.A."/>
            <person name="Haas M.W."/>
            <person name="Macchietto M."/>
            <person name="Kono T."/>
            <person name="Duquette J."/>
            <person name="Shao M."/>
        </authorList>
    </citation>
    <scope>NUCLEOTIDE SEQUENCE</scope>
    <source>
        <tissue evidence="2">Fresh leaf tissue</tissue>
    </source>
</reference>